<dbReference type="EMBL" id="JAEKLZ010000267">
    <property type="protein sequence ID" value="MBW8727305.1"/>
    <property type="molecule type" value="Genomic_DNA"/>
</dbReference>
<protein>
    <submittedName>
        <fullName evidence="2">UPF0280 family protein</fullName>
    </submittedName>
</protein>
<reference evidence="2" key="1">
    <citation type="submission" date="2020-06" db="EMBL/GenBank/DDBJ databases">
        <title>Stable isotope informed genome-resolved metagenomics uncovers potential trophic interactions in rhizosphere soil.</title>
        <authorList>
            <person name="Starr E.P."/>
            <person name="Shi S."/>
            <person name="Blazewicz S.J."/>
            <person name="Koch B.J."/>
            <person name="Probst A.J."/>
            <person name="Hungate B.A."/>
            <person name="Pett-Ridge J."/>
            <person name="Firestone M.K."/>
            <person name="Banfield J.F."/>
        </authorList>
    </citation>
    <scope>NUCLEOTIDE SEQUENCE</scope>
    <source>
        <strain evidence="2">YM_69_17</strain>
    </source>
</reference>
<dbReference type="InterPro" id="IPR007183">
    <property type="entry name" value="UPF0280"/>
</dbReference>
<dbReference type="InterPro" id="IPR003374">
    <property type="entry name" value="ApbE-like_sf"/>
</dbReference>
<sequence>MARLPQIALLPDGRRLHLQDGPIDLIVEATGTPEAVRAAYAAAARRFTGLLDELCDELALLRTPARLDVCSLQGPIARRMHDAVAPYAAESVITPMAAVAGAVAEAVLAAMTAAAPLDRGYVNNGGDIALHLAPGQSFTVGLIDRPDRPGLFGTTVLAAGDGIRGIATSGWRGRSFSLGIADAVTILAAGAADADAAATVVANAVDLPGHPAIQRVPAQELQPDSDLGDRPVTRGVGPLAPAEIDAALAAGAAMADTLIARGLIRAAALHLAGETRTVGLGPDSSSLSVIPAKAGISMGPRAAGDPRFRGDDENRDAVAAPTTQSLIHA</sequence>
<evidence type="ECO:0000256" key="1">
    <source>
        <dbReference type="SAM" id="MobiDB-lite"/>
    </source>
</evidence>
<accession>A0A952FQ17</accession>
<dbReference type="AlphaFoldDB" id="A0A952FQ17"/>
<dbReference type="PIRSF" id="PIRSF006421">
    <property type="entry name" value="UCP006421"/>
    <property type="match status" value="1"/>
</dbReference>
<organism evidence="2 3">
    <name type="scientific">Inquilinus limosus</name>
    <dbReference type="NCBI Taxonomy" id="171674"/>
    <lineage>
        <taxon>Bacteria</taxon>
        <taxon>Pseudomonadati</taxon>
        <taxon>Pseudomonadota</taxon>
        <taxon>Alphaproteobacteria</taxon>
        <taxon>Rhodospirillales</taxon>
        <taxon>Rhodospirillaceae</taxon>
        <taxon>Inquilinus</taxon>
    </lineage>
</organism>
<feature type="region of interest" description="Disordered" evidence="1">
    <location>
        <begin position="298"/>
        <end position="329"/>
    </location>
</feature>
<dbReference type="Gene3D" id="3.10.520.10">
    <property type="entry name" value="ApbE-like domains"/>
    <property type="match status" value="1"/>
</dbReference>
<name>A0A952FQ17_9PROT</name>
<dbReference type="SUPFAM" id="SSF143631">
    <property type="entry name" value="ApbE-like"/>
    <property type="match status" value="1"/>
</dbReference>
<proteinExistence type="predicted"/>
<feature type="compositionally biased region" description="Basic and acidic residues" evidence="1">
    <location>
        <begin position="304"/>
        <end position="316"/>
    </location>
</feature>
<evidence type="ECO:0000313" key="3">
    <source>
        <dbReference type="Proteomes" id="UP000700706"/>
    </source>
</evidence>
<dbReference type="NCBIfam" id="NF003322">
    <property type="entry name" value="PRK04334.1-2"/>
    <property type="match status" value="1"/>
</dbReference>
<comment type="caution">
    <text evidence="2">The sequence shown here is derived from an EMBL/GenBank/DDBJ whole genome shotgun (WGS) entry which is preliminary data.</text>
</comment>
<dbReference type="Proteomes" id="UP000700706">
    <property type="component" value="Unassembled WGS sequence"/>
</dbReference>
<gene>
    <name evidence="2" type="ORF">JF625_19425</name>
</gene>
<evidence type="ECO:0000313" key="2">
    <source>
        <dbReference type="EMBL" id="MBW8727305.1"/>
    </source>
</evidence>